<dbReference type="SUPFAM" id="SSF52833">
    <property type="entry name" value="Thioredoxin-like"/>
    <property type="match status" value="1"/>
</dbReference>
<dbReference type="InterPro" id="IPR013766">
    <property type="entry name" value="Thioredoxin_domain"/>
</dbReference>
<dbReference type="Proteomes" id="UP001564626">
    <property type="component" value="Unassembled WGS sequence"/>
</dbReference>
<feature type="transmembrane region" description="Helical" evidence="6">
    <location>
        <begin position="18"/>
        <end position="38"/>
    </location>
</feature>
<evidence type="ECO:0000256" key="5">
    <source>
        <dbReference type="ARBA" id="ARBA00023284"/>
    </source>
</evidence>
<evidence type="ECO:0000256" key="6">
    <source>
        <dbReference type="SAM" id="Phobius"/>
    </source>
</evidence>
<keyword evidence="6" id="KW-1133">Transmembrane helix</keyword>
<proteinExistence type="inferred from homology"/>
<evidence type="ECO:0000313" key="9">
    <source>
        <dbReference type="Proteomes" id="UP001564626"/>
    </source>
</evidence>
<dbReference type="PANTHER" id="PTHR13887:SF14">
    <property type="entry name" value="DISULFIDE BOND FORMATION PROTEIN D"/>
    <property type="match status" value="1"/>
</dbReference>
<keyword evidence="6" id="KW-0812">Transmembrane</keyword>
<dbReference type="Pfam" id="PF13462">
    <property type="entry name" value="Thioredoxin_4"/>
    <property type="match status" value="1"/>
</dbReference>
<evidence type="ECO:0000256" key="2">
    <source>
        <dbReference type="ARBA" id="ARBA00022729"/>
    </source>
</evidence>
<evidence type="ECO:0000256" key="4">
    <source>
        <dbReference type="ARBA" id="ARBA00023157"/>
    </source>
</evidence>
<keyword evidence="9" id="KW-1185">Reference proteome</keyword>
<name>A0ABV4CPB2_9PSEU</name>
<comment type="similarity">
    <text evidence="1">Belongs to the thioredoxin family. DsbA subfamily.</text>
</comment>
<keyword evidence="2" id="KW-0732">Signal</keyword>
<accession>A0ABV4CPB2</accession>
<dbReference type="InterPro" id="IPR036249">
    <property type="entry name" value="Thioredoxin-like_sf"/>
</dbReference>
<dbReference type="Gene3D" id="3.40.30.10">
    <property type="entry name" value="Glutaredoxin"/>
    <property type="match status" value="1"/>
</dbReference>
<sequence>MPKSSNPLTQKSGMSTNIILTVVVVVVAVLVIGGVLLFSGGGPGGGGGDDRVSADVLRKPESNTLSEAPGDKVTVVEFLDYQCPACQQYYTALTKQVEADYQGRIDFVVRNFPLDMHPLARPAAQAAEAAALQGKFKEMYHALYDNWQSWAMTPDGSGYASDVPAARAKFEEFARQIGLDMARFAQDYDSQAVKDRIEQDIEDGEAAGVSGTPTIFVNGQKWEPTSQTYQELSQEFRTKLDQELAR</sequence>
<evidence type="ECO:0000256" key="3">
    <source>
        <dbReference type="ARBA" id="ARBA00023002"/>
    </source>
</evidence>
<keyword evidence="6" id="KW-0472">Membrane</keyword>
<evidence type="ECO:0000259" key="7">
    <source>
        <dbReference type="PROSITE" id="PS51352"/>
    </source>
</evidence>
<feature type="domain" description="Thioredoxin" evidence="7">
    <location>
        <begin position="29"/>
        <end position="245"/>
    </location>
</feature>
<comment type="caution">
    <text evidence="8">The sequence shown here is derived from an EMBL/GenBank/DDBJ whole genome shotgun (WGS) entry which is preliminary data.</text>
</comment>
<protein>
    <submittedName>
        <fullName evidence="8">DsbA family protein</fullName>
    </submittedName>
</protein>
<dbReference type="RefSeq" id="WP_345367035.1">
    <property type="nucleotide sequence ID" value="NZ_BAABII010000017.1"/>
</dbReference>
<keyword evidence="3" id="KW-0560">Oxidoreductase</keyword>
<dbReference type="EMBL" id="JBGEHV010000071">
    <property type="protein sequence ID" value="MEY8042945.1"/>
    <property type="molecule type" value="Genomic_DNA"/>
</dbReference>
<evidence type="ECO:0000256" key="1">
    <source>
        <dbReference type="ARBA" id="ARBA00005791"/>
    </source>
</evidence>
<evidence type="ECO:0000313" key="8">
    <source>
        <dbReference type="EMBL" id="MEY8042945.1"/>
    </source>
</evidence>
<keyword evidence="5" id="KW-0676">Redox-active center</keyword>
<reference evidence="8 9" key="1">
    <citation type="submission" date="2024-08" db="EMBL/GenBank/DDBJ databases">
        <title>Genome mining of Saccharopolyspora cebuensis PGLac3 from Nigerian medicinal plant.</title>
        <authorList>
            <person name="Ezeobiora C.E."/>
            <person name="Igbokwe N.H."/>
            <person name="Amin D.H."/>
            <person name="Mendie U.E."/>
        </authorList>
    </citation>
    <scope>NUCLEOTIDE SEQUENCE [LARGE SCALE GENOMIC DNA]</scope>
    <source>
        <strain evidence="8 9">PGLac3</strain>
    </source>
</reference>
<organism evidence="8 9">
    <name type="scientific">Saccharopolyspora cebuensis</name>
    <dbReference type="NCBI Taxonomy" id="418759"/>
    <lineage>
        <taxon>Bacteria</taxon>
        <taxon>Bacillati</taxon>
        <taxon>Actinomycetota</taxon>
        <taxon>Actinomycetes</taxon>
        <taxon>Pseudonocardiales</taxon>
        <taxon>Pseudonocardiaceae</taxon>
        <taxon>Saccharopolyspora</taxon>
    </lineage>
</organism>
<gene>
    <name evidence="8" type="ORF">AB8O55_26355</name>
</gene>
<dbReference type="InterPro" id="IPR012336">
    <property type="entry name" value="Thioredoxin-like_fold"/>
</dbReference>
<dbReference type="PROSITE" id="PS51352">
    <property type="entry name" value="THIOREDOXIN_2"/>
    <property type="match status" value="1"/>
</dbReference>
<dbReference type="PANTHER" id="PTHR13887">
    <property type="entry name" value="GLUTATHIONE S-TRANSFERASE KAPPA"/>
    <property type="match status" value="1"/>
</dbReference>
<keyword evidence="4" id="KW-1015">Disulfide bond</keyword>